<proteinExistence type="inferred from homology"/>
<dbReference type="PANTHER" id="PTHR43856:SF1">
    <property type="entry name" value="MITOCHONDRIAL CARDIOLIPIN HYDROLASE"/>
    <property type="match status" value="1"/>
</dbReference>
<sequence length="154" mass="17023">MEVYFPRAGQDPAPVLCGLIERAQSSCDVAIYSLTHPDIVKALVQAHKRGVKVRVITDREQAQGNVQKHAVNTLLLAGVPVKVNTHPGLMHLKMTVIDGKVATTGSYNYTKAASEKNDEMFVVVKDPGFVKSCQAEFDRMWADTRDFHSLKAEK</sequence>
<dbReference type="GO" id="GO:0006793">
    <property type="term" value="P:phosphorus metabolic process"/>
    <property type="evidence" value="ECO:0007669"/>
    <property type="project" value="UniProtKB-ARBA"/>
</dbReference>
<dbReference type="OrthoDB" id="281759at2"/>
<dbReference type="GO" id="GO:0016891">
    <property type="term" value="F:RNA endonuclease activity producing 5'-phosphomonoesters, hydrolytic mechanism"/>
    <property type="evidence" value="ECO:0007669"/>
    <property type="project" value="TreeGrafter"/>
</dbReference>
<evidence type="ECO:0000313" key="9">
    <source>
        <dbReference type="Proteomes" id="UP000256329"/>
    </source>
</evidence>
<dbReference type="EMBL" id="QSLN01000030">
    <property type="protein sequence ID" value="RDV80753.1"/>
    <property type="molecule type" value="Genomic_DNA"/>
</dbReference>
<dbReference type="PANTHER" id="PTHR43856">
    <property type="entry name" value="CARDIOLIPIN HYDROLASE"/>
    <property type="match status" value="1"/>
</dbReference>
<dbReference type="GO" id="GO:0004630">
    <property type="term" value="F:phospholipase D activity"/>
    <property type="evidence" value="ECO:0007669"/>
    <property type="project" value="UniProtKB-EC"/>
</dbReference>
<evidence type="ECO:0000259" key="7">
    <source>
        <dbReference type="PROSITE" id="PS50035"/>
    </source>
</evidence>
<evidence type="ECO:0000256" key="4">
    <source>
        <dbReference type="ARBA" id="ARBA00022801"/>
    </source>
</evidence>
<protein>
    <recommendedName>
        <fullName evidence="3">phospholipase D</fullName>
        <ecNumber evidence="3">3.1.4.4</ecNumber>
    </recommendedName>
</protein>
<keyword evidence="4" id="KW-0378">Hydrolase</keyword>
<evidence type="ECO:0000256" key="5">
    <source>
        <dbReference type="ARBA" id="ARBA00022963"/>
    </source>
</evidence>
<keyword evidence="5" id="KW-0442">Lipid degradation</keyword>
<dbReference type="InterPro" id="IPR001736">
    <property type="entry name" value="PLipase_D/transphosphatidylase"/>
</dbReference>
<dbReference type="SUPFAM" id="SSF56024">
    <property type="entry name" value="Phospholipase D/nuclease"/>
    <property type="match status" value="1"/>
</dbReference>
<keyword evidence="6" id="KW-0443">Lipid metabolism</keyword>
<reference evidence="8 9" key="1">
    <citation type="submission" date="2018-08" db="EMBL/GenBank/DDBJ databases">
        <title>Form III RuBisCO-mediated autotrophy in Thermodesulfobium bacteria.</title>
        <authorList>
            <person name="Toshchakov S.V."/>
            <person name="Kublanov I.V."/>
            <person name="Frolov E."/>
            <person name="Bonch-Osmolovskaya E.A."/>
            <person name="Tourova T.P."/>
            <person name="Chernych N.A."/>
            <person name="Lebedinsky A.V."/>
        </authorList>
    </citation>
    <scope>NUCLEOTIDE SEQUENCE [LARGE SCALE GENOMIC DNA]</scope>
    <source>
        <strain evidence="8 9">SR</strain>
    </source>
</reference>
<comment type="catalytic activity">
    <reaction evidence="1">
        <text>a 1,2-diacyl-sn-glycero-3-phosphocholine + H2O = a 1,2-diacyl-sn-glycero-3-phosphate + choline + H(+)</text>
        <dbReference type="Rhea" id="RHEA:14445"/>
        <dbReference type="ChEBI" id="CHEBI:15354"/>
        <dbReference type="ChEBI" id="CHEBI:15377"/>
        <dbReference type="ChEBI" id="CHEBI:15378"/>
        <dbReference type="ChEBI" id="CHEBI:57643"/>
        <dbReference type="ChEBI" id="CHEBI:58608"/>
        <dbReference type="EC" id="3.1.4.4"/>
    </reaction>
</comment>
<dbReference type="Pfam" id="PF13091">
    <property type="entry name" value="PLDc_2"/>
    <property type="match status" value="1"/>
</dbReference>
<evidence type="ECO:0000313" key="8">
    <source>
        <dbReference type="EMBL" id="RDV80753.1"/>
    </source>
</evidence>
<comment type="caution">
    <text evidence="8">The sequence shown here is derived from an EMBL/GenBank/DDBJ whole genome shotgun (WGS) entry which is preliminary data.</text>
</comment>
<evidence type="ECO:0000256" key="2">
    <source>
        <dbReference type="ARBA" id="ARBA00008664"/>
    </source>
</evidence>
<dbReference type="CDD" id="cd09170">
    <property type="entry name" value="PLDc_Nuc"/>
    <property type="match status" value="1"/>
</dbReference>
<name>A0A3D8P364_9THEO</name>
<comment type="similarity">
    <text evidence="2">Belongs to the phospholipase D family.</text>
</comment>
<organism evidence="8 9">
    <name type="scientific">Ammonifex thiophilus</name>
    <dbReference type="NCBI Taxonomy" id="444093"/>
    <lineage>
        <taxon>Bacteria</taxon>
        <taxon>Bacillati</taxon>
        <taxon>Bacillota</taxon>
        <taxon>Clostridia</taxon>
        <taxon>Thermoanaerobacterales</taxon>
        <taxon>Thermoanaerobacteraceae</taxon>
        <taxon>Ammonifex</taxon>
    </lineage>
</organism>
<evidence type="ECO:0000256" key="6">
    <source>
        <dbReference type="ARBA" id="ARBA00023098"/>
    </source>
</evidence>
<dbReference type="Proteomes" id="UP000256329">
    <property type="component" value="Unassembled WGS sequence"/>
</dbReference>
<dbReference type="Gene3D" id="3.30.870.10">
    <property type="entry name" value="Endonuclease Chain A"/>
    <property type="match status" value="1"/>
</dbReference>
<dbReference type="InterPro" id="IPR025202">
    <property type="entry name" value="PLD-like_dom"/>
</dbReference>
<evidence type="ECO:0000256" key="3">
    <source>
        <dbReference type="ARBA" id="ARBA00012027"/>
    </source>
</evidence>
<dbReference type="EC" id="3.1.4.4" evidence="3"/>
<dbReference type="AlphaFoldDB" id="A0A3D8P364"/>
<evidence type="ECO:0000256" key="1">
    <source>
        <dbReference type="ARBA" id="ARBA00000798"/>
    </source>
</evidence>
<feature type="domain" description="PLD phosphodiesterase" evidence="7">
    <location>
        <begin position="86"/>
        <end position="113"/>
    </location>
</feature>
<dbReference type="PROSITE" id="PS50035">
    <property type="entry name" value="PLD"/>
    <property type="match status" value="1"/>
</dbReference>
<dbReference type="GO" id="GO:0016042">
    <property type="term" value="P:lipid catabolic process"/>
    <property type="evidence" value="ECO:0007669"/>
    <property type="project" value="UniProtKB-KW"/>
</dbReference>
<gene>
    <name evidence="8" type="ORF">DXX99_10460</name>
</gene>
<dbReference type="InterPro" id="IPR051406">
    <property type="entry name" value="PLD_domain"/>
</dbReference>
<keyword evidence="9" id="KW-1185">Reference proteome</keyword>
<accession>A0A3D8P364</accession>